<feature type="signal peptide" evidence="1">
    <location>
        <begin position="1"/>
        <end position="29"/>
    </location>
</feature>
<sequence length="177" mass="20231">MKRFVKVLSLALATVVAVSVFTVNSCAMSAEGEAHRRDLTAEEIQTIRTIFYPEQYAKMYPDVVKELGDDPTTLYTHFITFGIWEQRQPSTYFNVDAYASRNYDLQPIYGDDIVGYYMYYCTHQKEQAWRPVPTKEGALWANANVYSVYDFVKGQQFAKKGAIPVMTPNSHPGVEIK</sequence>
<gene>
    <name evidence="2" type="ORF">SAMN02745725_02592</name>
</gene>
<dbReference type="Proteomes" id="UP000184185">
    <property type="component" value="Unassembled WGS sequence"/>
</dbReference>
<feature type="chain" id="PRO_5012183887" evidence="1">
    <location>
        <begin position="30"/>
        <end position="177"/>
    </location>
</feature>
<dbReference type="AlphaFoldDB" id="A0A1M6JG26"/>
<keyword evidence="3" id="KW-1185">Reference proteome</keyword>
<accession>A0A1M6JG26</accession>
<evidence type="ECO:0000256" key="1">
    <source>
        <dbReference type="SAM" id="SignalP"/>
    </source>
</evidence>
<dbReference type="RefSeq" id="WP_072918764.1">
    <property type="nucleotide sequence ID" value="NZ_FQYQ01000023.1"/>
</dbReference>
<proteinExistence type="predicted"/>
<organism evidence="2 3">
    <name type="scientific">Pseudobutyrivibrio xylanivorans DSM 14809</name>
    <dbReference type="NCBI Taxonomy" id="1123012"/>
    <lineage>
        <taxon>Bacteria</taxon>
        <taxon>Bacillati</taxon>
        <taxon>Bacillota</taxon>
        <taxon>Clostridia</taxon>
        <taxon>Lachnospirales</taxon>
        <taxon>Lachnospiraceae</taxon>
        <taxon>Pseudobutyrivibrio</taxon>
    </lineage>
</organism>
<dbReference type="EMBL" id="FQYQ01000023">
    <property type="protein sequence ID" value="SHJ45630.1"/>
    <property type="molecule type" value="Genomic_DNA"/>
</dbReference>
<evidence type="ECO:0000313" key="3">
    <source>
        <dbReference type="Proteomes" id="UP000184185"/>
    </source>
</evidence>
<evidence type="ECO:0000313" key="2">
    <source>
        <dbReference type="EMBL" id="SHJ45630.1"/>
    </source>
</evidence>
<protein>
    <submittedName>
        <fullName evidence="2">Uncharacterized protein</fullName>
    </submittedName>
</protein>
<dbReference type="OrthoDB" id="2054831at2"/>
<keyword evidence="1" id="KW-0732">Signal</keyword>
<reference evidence="2 3" key="1">
    <citation type="submission" date="2016-11" db="EMBL/GenBank/DDBJ databases">
        <authorList>
            <person name="Jaros S."/>
            <person name="Januszkiewicz K."/>
            <person name="Wedrychowicz H."/>
        </authorList>
    </citation>
    <scope>NUCLEOTIDE SEQUENCE [LARGE SCALE GENOMIC DNA]</scope>
    <source>
        <strain evidence="2 3">DSM 14809</strain>
    </source>
</reference>
<name>A0A1M6JG26_PSEXY</name>